<feature type="region of interest" description="Disordered" evidence="1">
    <location>
        <begin position="147"/>
        <end position="169"/>
    </location>
</feature>
<dbReference type="AlphaFoldDB" id="A0A858RGV8"/>
<keyword evidence="2" id="KW-1133">Transmembrane helix</keyword>
<evidence type="ECO:0008006" key="5">
    <source>
        <dbReference type="Google" id="ProtNLM"/>
    </source>
</evidence>
<evidence type="ECO:0000256" key="2">
    <source>
        <dbReference type="SAM" id="Phobius"/>
    </source>
</evidence>
<keyword evidence="2" id="KW-0812">Transmembrane</keyword>
<sequence>MRFRLSRSLTFWLGLPGLLFLLWAWADSFDWRSGISIAGKSGLGGLASDGSSISFHWSHLAPVPSGVVPPVGEYEPPELPPTTSMDFYHESSTRGQRPFLWAQFESSSGTAGAVASRMISVPYWIVTLAYIGLWGAVMAWRWQRSRRRPPVGPPHISFEDKGAPVHQAP</sequence>
<dbReference type="EMBL" id="CP051774">
    <property type="protein sequence ID" value="QJE95758.1"/>
    <property type="molecule type" value="Genomic_DNA"/>
</dbReference>
<dbReference type="Proteomes" id="UP000501812">
    <property type="component" value="Chromosome"/>
</dbReference>
<evidence type="ECO:0000313" key="3">
    <source>
        <dbReference type="EMBL" id="QJE95758.1"/>
    </source>
</evidence>
<dbReference type="RefSeq" id="WP_169454071.1">
    <property type="nucleotide sequence ID" value="NZ_CP051774.1"/>
</dbReference>
<gene>
    <name evidence="3" type="ORF">HHL09_08155</name>
</gene>
<keyword evidence="2" id="KW-0472">Membrane</keyword>
<feature type="transmembrane region" description="Helical" evidence="2">
    <location>
        <begin position="121"/>
        <end position="140"/>
    </location>
</feature>
<dbReference type="KEGG" id="luo:HHL09_08155"/>
<organism evidence="3 4">
    <name type="scientific">Luteolibacter luteus</name>
    <dbReference type="NCBI Taxonomy" id="2728835"/>
    <lineage>
        <taxon>Bacteria</taxon>
        <taxon>Pseudomonadati</taxon>
        <taxon>Verrucomicrobiota</taxon>
        <taxon>Verrucomicrobiia</taxon>
        <taxon>Verrucomicrobiales</taxon>
        <taxon>Verrucomicrobiaceae</taxon>
        <taxon>Luteolibacter</taxon>
    </lineage>
</organism>
<protein>
    <recommendedName>
        <fullName evidence="5">Transmembrane protein</fullName>
    </recommendedName>
</protein>
<proteinExistence type="predicted"/>
<accession>A0A858RGV8</accession>
<name>A0A858RGV8_9BACT</name>
<evidence type="ECO:0000313" key="4">
    <source>
        <dbReference type="Proteomes" id="UP000501812"/>
    </source>
</evidence>
<evidence type="ECO:0000256" key="1">
    <source>
        <dbReference type="SAM" id="MobiDB-lite"/>
    </source>
</evidence>
<reference evidence="3 4" key="1">
    <citation type="submission" date="2020-04" db="EMBL/GenBank/DDBJ databases">
        <title>Luteolibacter sp. G-1-1-1 isolated from soil.</title>
        <authorList>
            <person name="Dahal R.H."/>
        </authorList>
    </citation>
    <scope>NUCLEOTIDE SEQUENCE [LARGE SCALE GENOMIC DNA]</scope>
    <source>
        <strain evidence="3 4">G-1-1-1</strain>
    </source>
</reference>
<keyword evidence="4" id="KW-1185">Reference proteome</keyword>